<keyword evidence="13" id="KW-0539">Nucleus</keyword>
<dbReference type="FunFam" id="3.30.1370.50:FF:000002">
    <property type="entry name" value="Immunoglobulin mu DNA-binding protein 2"/>
    <property type="match status" value="1"/>
</dbReference>
<dbReference type="Pfam" id="PF21138">
    <property type="entry name" value="SMUBP-2_HCS1_1B"/>
    <property type="match status" value="1"/>
</dbReference>
<dbReference type="PROSITE" id="PS51039">
    <property type="entry name" value="ZF_AN1"/>
    <property type="match status" value="1"/>
</dbReference>
<dbReference type="InterPro" id="IPR047187">
    <property type="entry name" value="SF1_C_Upf1"/>
</dbReference>
<proteinExistence type="inferred from homology"/>
<dbReference type="Gene3D" id="4.10.1110.10">
    <property type="entry name" value="AN1-like Zinc finger"/>
    <property type="match status" value="1"/>
</dbReference>
<dbReference type="Pfam" id="PF01424">
    <property type="entry name" value="R3H"/>
    <property type="match status" value="1"/>
</dbReference>
<keyword evidence="21" id="KW-1185">Reference proteome</keyword>
<keyword evidence="7 15" id="KW-0863">Zinc-finger</keyword>
<dbReference type="InterPro" id="IPR004483">
    <property type="entry name" value="SMUBP-2/Hcs1-like"/>
</dbReference>
<dbReference type="InterPro" id="IPR036867">
    <property type="entry name" value="R3H_dom_sf"/>
</dbReference>
<evidence type="ECO:0000256" key="12">
    <source>
        <dbReference type="ARBA" id="ARBA00022884"/>
    </source>
</evidence>
<evidence type="ECO:0000256" key="16">
    <source>
        <dbReference type="SAM" id="Coils"/>
    </source>
</evidence>
<keyword evidence="11" id="KW-0067">ATP-binding</keyword>
<dbReference type="GO" id="GO:0008270">
    <property type="term" value="F:zinc ion binding"/>
    <property type="evidence" value="ECO:0007669"/>
    <property type="project" value="UniProtKB-KW"/>
</dbReference>
<dbReference type="FunFam" id="3.40.50.300:FF:000326">
    <property type="entry name" value="P-loop containing nucleoside triphosphate hydrolase"/>
    <property type="match status" value="1"/>
</dbReference>
<feature type="region of interest" description="Disordered" evidence="17">
    <location>
        <begin position="796"/>
        <end position="833"/>
    </location>
</feature>
<comment type="similarity">
    <text evidence="3">Belongs to the DNA2/NAM7 helicase family.</text>
</comment>
<evidence type="ECO:0000256" key="11">
    <source>
        <dbReference type="ARBA" id="ARBA00022840"/>
    </source>
</evidence>
<feature type="domain" description="AN1-type" evidence="18">
    <location>
        <begin position="858"/>
        <end position="907"/>
    </location>
</feature>
<evidence type="ECO:0000259" key="19">
    <source>
        <dbReference type="PROSITE" id="PS51061"/>
    </source>
</evidence>
<name>A0A7R9Q2D7_9ACAR</name>
<dbReference type="Proteomes" id="UP000759131">
    <property type="component" value="Unassembled WGS sequence"/>
</dbReference>
<evidence type="ECO:0000256" key="4">
    <source>
        <dbReference type="ARBA" id="ARBA00022490"/>
    </source>
</evidence>
<feature type="domain" description="R3H" evidence="19">
    <location>
        <begin position="713"/>
        <end position="777"/>
    </location>
</feature>
<dbReference type="CDD" id="cd18808">
    <property type="entry name" value="SF1_C_Upf1"/>
    <property type="match status" value="1"/>
</dbReference>
<evidence type="ECO:0000313" key="20">
    <source>
        <dbReference type="EMBL" id="CAD7628885.1"/>
    </source>
</evidence>
<keyword evidence="16" id="KW-0175">Coiled coil</keyword>
<dbReference type="InterPro" id="IPR000058">
    <property type="entry name" value="Znf_AN1"/>
</dbReference>
<dbReference type="Pfam" id="PF13086">
    <property type="entry name" value="AAA_11"/>
    <property type="match status" value="1"/>
</dbReference>
<dbReference type="GO" id="GO:0003723">
    <property type="term" value="F:RNA binding"/>
    <property type="evidence" value="ECO:0007669"/>
    <property type="project" value="UniProtKB-KW"/>
</dbReference>
<dbReference type="InterPro" id="IPR041679">
    <property type="entry name" value="DNA2/NAM7-like_C"/>
</dbReference>
<evidence type="ECO:0000256" key="5">
    <source>
        <dbReference type="ARBA" id="ARBA00022723"/>
    </source>
</evidence>
<dbReference type="GO" id="GO:0043139">
    <property type="term" value="F:5'-3' DNA helicase activity"/>
    <property type="evidence" value="ECO:0007669"/>
    <property type="project" value="TreeGrafter"/>
</dbReference>
<dbReference type="Gene3D" id="3.40.50.300">
    <property type="entry name" value="P-loop containing nucleotide triphosphate hydrolases"/>
    <property type="match status" value="2"/>
</dbReference>
<keyword evidence="4" id="KW-0963">Cytoplasm</keyword>
<dbReference type="PANTHER" id="PTHR43788">
    <property type="entry name" value="DNA2/NAM7 HELICASE FAMILY MEMBER"/>
    <property type="match status" value="1"/>
</dbReference>
<dbReference type="PROSITE" id="PS51061">
    <property type="entry name" value="R3H"/>
    <property type="match status" value="1"/>
</dbReference>
<sequence>MERMSNQLIDTFVYKHLKLIDIEHNEEINQNKSYQQKLSLPELQNRGICLIKLYKQSMRTGLYGRTIITFGPKWSTQELASNSISSGDIVGVTAGNESLVLVSGVILKVDTKAIDVAFDVDISPINGYEDNHRFNLIKLSNDITHRRLKSALNNVKKKSLSHHLIEVLFGETQITENCCQNKNDIKYFNHNLNDSQKKAIELSLDQKEVAIIHGPPGTGKTTVLIEFIMQCVHNYGLRVLATGPSNVSVDNMVEKLSEQGMGAHIVRLGHPGRSISHLHSYSLDAAIGRSDDYTIVSDMRAEIQQMVAKRNTSFSEIKSLRKELKERERKVMKQILNQSKVVLTTLTTGSPDGYLKLLVDSDGYYPFDVIVIDECSQSIEASAWIVLNCGRKCVLAGDHCQLPPTILSEKAAKDGLEVSLMERLIKLFEDKQIVQMLDIQYRMNEQIMSWSSEQFYSNKLKAYESIKNHTLNDIISDINTAPLVLIDTAGCDMNELDLEDEESKGNEFEADIVSIYVQKLLKQGFSESSIGIISPYNLQVQLIRARLKDYPKVEIKSVDGFQGREKEIIVLSFVRSNDSKEVGFLSERRRINVAVTRAKRHLALICDSDTVSNDSTIKTLIDHFHQNGDIVCAQEFKDEMQNMTQTERPLNLRFKTKESKETIRKNAKKSEKVVLKNKQNFSKEEIKMEKKSMEDDKEEIKMEKKSMEDELVIEKESQFETKIVEFIANKNSDVLAFPSQLTSFERLLVHKIAESLDLIHESVGEGQDRHIVIRKRLQENTLSVENKTNVCKQNVENEANCGPNTSNGQQKHKTETISVKPKTKSESKSKPINKSHNLKTKIDAIEDEDIDSLIAEVKKSDKLCKYSRCKTSVTILGQKCQFCGQSYCLPHSMPEVHGCGDRIREFLRSNARKDGKLYPGSGVPTKKPLDLHKRNYLEKKLNNKLKDMSSDRKTKKGDKDKPNN</sequence>
<dbReference type="Pfam" id="PF13604">
    <property type="entry name" value="AAA_30"/>
    <property type="match status" value="1"/>
</dbReference>
<dbReference type="SMART" id="SM00487">
    <property type="entry name" value="DEXDc"/>
    <property type="match status" value="1"/>
</dbReference>
<dbReference type="Gene3D" id="3.30.1370.50">
    <property type="entry name" value="R3H-like domain"/>
    <property type="match status" value="1"/>
</dbReference>
<evidence type="ECO:0000256" key="8">
    <source>
        <dbReference type="ARBA" id="ARBA00022801"/>
    </source>
</evidence>
<dbReference type="GO" id="GO:0005634">
    <property type="term" value="C:nucleus"/>
    <property type="evidence" value="ECO:0007669"/>
    <property type="project" value="UniProtKB-SubCell"/>
</dbReference>
<dbReference type="Pfam" id="PF01428">
    <property type="entry name" value="zf-AN1"/>
    <property type="match status" value="1"/>
</dbReference>
<dbReference type="InterPro" id="IPR048761">
    <property type="entry name" value="SMUBP-2_HCS1_1B"/>
</dbReference>
<evidence type="ECO:0000256" key="2">
    <source>
        <dbReference type="ARBA" id="ARBA00004496"/>
    </source>
</evidence>
<feature type="coiled-coil region" evidence="16">
    <location>
        <begin position="683"/>
        <end position="717"/>
    </location>
</feature>
<keyword evidence="8" id="KW-0378">Hydrolase</keyword>
<evidence type="ECO:0000256" key="7">
    <source>
        <dbReference type="ARBA" id="ARBA00022771"/>
    </source>
</evidence>
<organism evidence="20">
    <name type="scientific">Medioppia subpectinata</name>
    <dbReference type="NCBI Taxonomy" id="1979941"/>
    <lineage>
        <taxon>Eukaryota</taxon>
        <taxon>Metazoa</taxon>
        <taxon>Ecdysozoa</taxon>
        <taxon>Arthropoda</taxon>
        <taxon>Chelicerata</taxon>
        <taxon>Arachnida</taxon>
        <taxon>Acari</taxon>
        <taxon>Acariformes</taxon>
        <taxon>Sarcoptiformes</taxon>
        <taxon>Oribatida</taxon>
        <taxon>Brachypylina</taxon>
        <taxon>Oppioidea</taxon>
        <taxon>Oppiidae</taxon>
        <taxon>Medioppia</taxon>
    </lineage>
</organism>
<dbReference type="InterPro" id="IPR027417">
    <property type="entry name" value="P-loop_NTPase"/>
</dbReference>
<dbReference type="NCBIfam" id="TIGR00376">
    <property type="entry name" value="IGHMBP2 family helicase"/>
    <property type="match status" value="1"/>
</dbReference>
<keyword evidence="5" id="KW-0479">Metal-binding</keyword>
<dbReference type="GO" id="GO:0005694">
    <property type="term" value="C:chromosome"/>
    <property type="evidence" value="ECO:0007669"/>
    <property type="project" value="UniProtKB-ARBA"/>
</dbReference>
<dbReference type="InterPro" id="IPR041677">
    <property type="entry name" value="DNA2/NAM7_AAA_11"/>
</dbReference>
<dbReference type="PANTHER" id="PTHR43788:SF8">
    <property type="entry name" value="DNA-BINDING PROTEIN SMUBP-2"/>
    <property type="match status" value="1"/>
</dbReference>
<dbReference type="GO" id="GO:0003677">
    <property type="term" value="F:DNA binding"/>
    <property type="evidence" value="ECO:0007669"/>
    <property type="project" value="InterPro"/>
</dbReference>
<keyword evidence="9" id="KW-0347">Helicase</keyword>
<evidence type="ECO:0000256" key="13">
    <source>
        <dbReference type="ARBA" id="ARBA00023242"/>
    </source>
</evidence>
<dbReference type="SUPFAM" id="SSF82708">
    <property type="entry name" value="R3H domain"/>
    <property type="match status" value="1"/>
</dbReference>
<feature type="compositionally biased region" description="Polar residues" evidence="17">
    <location>
        <begin position="796"/>
        <end position="809"/>
    </location>
</feature>
<feature type="compositionally biased region" description="Basic and acidic residues" evidence="17">
    <location>
        <begin position="927"/>
        <end position="964"/>
    </location>
</feature>
<dbReference type="InterPro" id="IPR050534">
    <property type="entry name" value="Coronavir_polyprotein_1ab"/>
</dbReference>
<evidence type="ECO:0000256" key="1">
    <source>
        <dbReference type="ARBA" id="ARBA00004123"/>
    </source>
</evidence>
<dbReference type="GO" id="GO:0005737">
    <property type="term" value="C:cytoplasm"/>
    <property type="evidence" value="ECO:0007669"/>
    <property type="project" value="UniProtKB-SubCell"/>
</dbReference>
<dbReference type="InterPro" id="IPR035896">
    <property type="entry name" value="AN1-like_Znf"/>
</dbReference>
<dbReference type="Pfam" id="PF13087">
    <property type="entry name" value="AAA_12"/>
    <property type="match status" value="1"/>
</dbReference>
<dbReference type="SMART" id="SM00154">
    <property type="entry name" value="ZnF_AN1"/>
    <property type="match status" value="1"/>
</dbReference>
<protein>
    <recommendedName>
        <fullName evidence="22">DNA-binding protein SMUBP-2</fullName>
    </recommendedName>
</protein>
<gene>
    <name evidence="20" type="ORF">OSB1V03_LOCUS9303</name>
</gene>
<evidence type="ECO:0008006" key="22">
    <source>
        <dbReference type="Google" id="ProtNLM"/>
    </source>
</evidence>
<dbReference type="OrthoDB" id="6513042at2759"/>
<reference evidence="20" key="1">
    <citation type="submission" date="2020-11" db="EMBL/GenBank/DDBJ databases">
        <authorList>
            <person name="Tran Van P."/>
        </authorList>
    </citation>
    <scope>NUCLEOTIDE SEQUENCE</scope>
</reference>
<dbReference type="SMART" id="SM00393">
    <property type="entry name" value="R3H"/>
    <property type="match status" value="1"/>
</dbReference>
<evidence type="ECO:0000256" key="10">
    <source>
        <dbReference type="ARBA" id="ARBA00022833"/>
    </source>
</evidence>
<accession>A0A7R9Q2D7</accession>
<dbReference type="GO" id="GO:0005524">
    <property type="term" value="F:ATP binding"/>
    <property type="evidence" value="ECO:0007669"/>
    <property type="project" value="UniProtKB-KW"/>
</dbReference>
<evidence type="ECO:0000256" key="14">
    <source>
        <dbReference type="ARBA" id="ARBA00048432"/>
    </source>
</evidence>
<feature type="region of interest" description="Disordered" evidence="17">
    <location>
        <begin position="913"/>
        <end position="964"/>
    </location>
</feature>
<comment type="catalytic activity">
    <reaction evidence="14">
        <text>ATP + H2O = ADP + phosphate + H(+)</text>
        <dbReference type="Rhea" id="RHEA:13065"/>
        <dbReference type="ChEBI" id="CHEBI:15377"/>
        <dbReference type="ChEBI" id="CHEBI:15378"/>
        <dbReference type="ChEBI" id="CHEBI:30616"/>
        <dbReference type="ChEBI" id="CHEBI:43474"/>
        <dbReference type="ChEBI" id="CHEBI:456216"/>
        <dbReference type="EC" id="3.6.4.12"/>
    </reaction>
    <physiologicalReaction direction="left-to-right" evidence="14">
        <dbReference type="Rhea" id="RHEA:13066"/>
    </physiologicalReaction>
</comment>
<evidence type="ECO:0000259" key="18">
    <source>
        <dbReference type="PROSITE" id="PS51039"/>
    </source>
</evidence>
<dbReference type="CDD" id="cd18044">
    <property type="entry name" value="DEXXQc_SMUBP2"/>
    <property type="match status" value="1"/>
</dbReference>
<keyword evidence="10" id="KW-0862">Zinc</keyword>
<evidence type="ECO:0000256" key="17">
    <source>
        <dbReference type="SAM" id="MobiDB-lite"/>
    </source>
</evidence>
<evidence type="ECO:0000256" key="3">
    <source>
        <dbReference type="ARBA" id="ARBA00007913"/>
    </source>
</evidence>
<comment type="subcellular location">
    <subcellularLocation>
        <location evidence="2">Cytoplasm</location>
    </subcellularLocation>
    <subcellularLocation>
        <location evidence="1">Nucleus</location>
    </subcellularLocation>
</comment>
<dbReference type="Gene3D" id="2.40.30.270">
    <property type="match status" value="1"/>
</dbReference>
<evidence type="ECO:0000256" key="15">
    <source>
        <dbReference type="PROSITE-ProRule" id="PRU00449"/>
    </source>
</evidence>
<dbReference type="GO" id="GO:0016787">
    <property type="term" value="F:hydrolase activity"/>
    <property type="evidence" value="ECO:0007669"/>
    <property type="project" value="UniProtKB-KW"/>
</dbReference>
<dbReference type="SUPFAM" id="SSF118310">
    <property type="entry name" value="AN1-like Zinc finger"/>
    <property type="match status" value="1"/>
</dbReference>
<evidence type="ECO:0000256" key="6">
    <source>
        <dbReference type="ARBA" id="ARBA00022741"/>
    </source>
</evidence>
<dbReference type="InterPro" id="IPR001374">
    <property type="entry name" value="R3H_dom"/>
</dbReference>
<dbReference type="InterPro" id="IPR014001">
    <property type="entry name" value="Helicase_ATP-bd"/>
</dbReference>
<dbReference type="EMBL" id="CAJPIZ010006200">
    <property type="protein sequence ID" value="CAG2109315.1"/>
    <property type="molecule type" value="Genomic_DNA"/>
</dbReference>
<keyword evidence="6" id="KW-0547">Nucleotide-binding</keyword>
<evidence type="ECO:0000313" key="21">
    <source>
        <dbReference type="Proteomes" id="UP000759131"/>
    </source>
</evidence>
<dbReference type="EMBL" id="OC860775">
    <property type="protein sequence ID" value="CAD7628885.1"/>
    <property type="molecule type" value="Genomic_DNA"/>
</dbReference>
<evidence type="ECO:0000256" key="9">
    <source>
        <dbReference type="ARBA" id="ARBA00022806"/>
    </source>
</evidence>
<keyword evidence="12" id="KW-0694">RNA-binding</keyword>
<dbReference type="SUPFAM" id="SSF52540">
    <property type="entry name" value="P-loop containing nucleoside triphosphate hydrolases"/>
    <property type="match status" value="1"/>
</dbReference>
<dbReference type="AlphaFoldDB" id="A0A7R9Q2D7"/>